<organism evidence="1 2">
    <name type="scientific">Stigmatella aurantiaca (strain DW4/3-1)</name>
    <dbReference type="NCBI Taxonomy" id="378806"/>
    <lineage>
        <taxon>Bacteria</taxon>
        <taxon>Pseudomonadati</taxon>
        <taxon>Myxococcota</taxon>
        <taxon>Myxococcia</taxon>
        <taxon>Myxococcales</taxon>
        <taxon>Cystobacterineae</taxon>
        <taxon>Archangiaceae</taxon>
        <taxon>Stigmatella</taxon>
    </lineage>
</organism>
<protein>
    <submittedName>
        <fullName evidence="1">Uncharacterized protein</fullName>
    </submittedName>
</protein>
<reference evidence="1 2" key="1">
    <citation type="submission" date="2006-04" db="EMBL/GenBank/DDBJ databases">
        <authorList>
            <person name="Nierman W.C."/>
        </authorList>
    </citation>
    <scope>NUCLEOTIDE SEQUENCE [LARGE SCALE GENOMIC DNA]</scope>
    <source>
        <strain evidence="1 2">DW4/3-1</strain>
    </source>
</reference>
<dbReference type="AlphaFoldDB" id="Q08S32"/>
<dbReference type="Proteomes" id="UP000032702">
    <property type="component" value="Unassembled WGS sequence"/>
</dbReference>
<sequence>MLLLLLGTTHALARKPEQSAPYEPLWVQLGQLPEHEPLAAPSFQPPWPHQ</sequence>
<dbReference type="EMBL" id="AAMD01000172">
    <property type="protein sequence ID" value="EAU63286.1"/>
    <property type="molecule type" value="Genomic_DNA"/>
</dbReference>
<gene>
    <name evidence="1" type="ORF">STIAU_7437</name>
</gene>
<evidence type="ECO:0000313" key="2">
    <source>
        <dbReference type="Proteomes" id="UP000032702"/>
    </source>
</evidence>
<proteinExistence type="predicted"/>
<evidence type="ECO:0000313" key="1">
    <source>
        <dbReference type="EMBL" id="EAU63286.1"/>
    </source>
</evidence>
<name>Q08S32_STIAD</name>
<comment type="caution">
    <text evidence="1">The sequence shown here is derived from an EMBL/GenBank/DDBJ whole genome shotgun (WGS) entry which is preliminary data.</text>
</comment>
<accession>Q08S32</accession>